<accession>A0ABR3YV11</accession>
<dbReference type="InterPro" id="IPR018079">
    <property type="entry name" value="Ribosomal_uS4_CS"/>
</dbReference>
<feature type="compositionally biased region" description="Acidic residues" evidence="7">
    <location>
        <begin position="224"/>
        <end position="251"/>
    </location>
</feature>
<evidence type="ECO:0000256" key="1">
    <source>
        <dbReference type="ARBA" id="ARBA00007465"/>
    </source>
</evidence>
<dbReference type="PROSITE" id="PS00632">
    <property type="entry name" value="RIBOSOMAL_S4"/>
    <property type="match status" value="1"/>
</dbReference>
<dbReference type="SUPFAM" id="SSF55174">
    <property type="entry name" value="Alpha-L RNA-binding motif"/>
    <property type="match status" value="1"/>
</dbReference>
<keyword evidence="3 6" id="KW-0694">RNA-binding</keyword>
<feature type="region of interest" description="Disordered" evidence="7">
    <location>
        <begin position="90"/>
        <end position="113"/>
    </location>
</feature>
<evidence type="ECO:0000313" key="9">
    <source>
        <dbReference type="EMBL" id="KAL1892206.1"/>
    </source>
</evidence>
<organism evidence="9 10">
    <name type="scientific">Sporothrix stenoceras</name>
    <dbReference type="NCBI Taxonomy" id="5173"/>
    <lineage>
        <taxon>Eukaryota</taxon>
        <taxon>Fungi</taxon>
        <taxon>Dikarya</taxon>
        <taxon>Ascomycota</taxon>
        <taxon>Pezizomycotina</taxon>
        <taxon>Sordariomycetes</taxon>
        <taxon>Sordariomycetidae</taxon>
        <taxon>Ophiostomatales</taxon>
        <taxon>Ophiostomataceae</taxon>
        <taxon>Sporothrix</taxon>
    </lineage>
</organism>
<dbReference type="PANTHER" id="PTHR11831">
    <property type="entry name" value="30S 40S RIBOSOMAL PROTEIN"/>
    <property type="match status" value="1"/>
</dbReference>
<keyword evidence="4" id="KW-0689">Ribosomal protein</keyword>
<evidence type="ECO:0000256" key="5">
    <source>
        <dbReference type="ARBA" id="ARBA00023274"/>
    </source>
</evidence>
<feature type="domain" description="RNA-binding S4" evidence="8">
    <location>
        <begin position="146"/>
        <end position="206"/>
    </location>
</feature>
<reference evidence="9 10" key="1">
    <citation type="journal article" date="2024" name="IMA Fungus">
        <title>IMA Genome - F19 : A genome assembly and annotation guide to empower mycologists, including annotated draft genome sequences of Ceratocystis pirilliformis, Diaporthe australafricana, Fusarium ophioides, Paecilomyces lecythidis, and Sporothrix stenoceras.</title>
        <authorList>
            <person name="Aylward J."/>
            <person name="Wilson A.M."/>
            <person name="Visagie C.M."/>
            <person name="Spraker J."/>
            <person name="Barnes I."/>
            <person name="Buitendag C."/>
            <person name="Ceriani C."/>
            <person name="Del Mar Angel L."/>
            <person name="du Plessis D."/>
            <person name="Fuchs T."/>
            <person name="Gasser K."/>
            <person name="Kramer D."/>
            <person name="Li W."/>
            <person name="Munsamy K."/>
            <person name="Piso A."/>
            <person name="Price J.L."/>
            <person name="Sonnekus B."/>
            <person name="Thomas C."/>
            <person name="van der Nest A."/>
            <person name="van Dijk A."/>
            <person name="van Heerden A."/>
            <person name="van Vuuren N."/>
            <person name="Yilmaz N."/>
            <person name="Duong T.A."/>
            <person name="van der Merwe N.A."/>
            <person name="Wingfield M.J."/>
            <person name="Wingfield B.D."/>
        </authorList>
    </citation>
    <scope>NUCLEOTIDE SEQUENCE [LARGE SCALE GENOMIC DNA]</scope>
    <source>
        <strain evidence="9 10">CMW 5346</strain>
    </source>
</reference>
<sequence length="440" mass="50506">MPKLRRANRFHSLLRVRLRQNWNKYNLYNIQANYQNPFLVSRTFFQQKWTAKAITRGYHGEHIREKKWERMFSRRLRSVTNFNPRYMARFDGSEQASGRGSGRQLNPADEKARSLDLDRFNPENGTNLASDRMTPYMQMTYAPMERRLDIAVFRAMFASSARQARQFVVHGAVTVNGRKMVHPGYILKPGDLFQVDVEHVLMATGHPKSKAASRSKGAAKDEAAEAEEEEAAEAEAEAEGEEVEAAEEGGADGEANKSTTRSTPRKNTNWYNAQKAGLLTRKIKAVIKACEDAKKPHNELGKLMRYAYKTALERERGPSPDKTAMSVYLSDMMEKLKIADETRRPESLRLTSAETRQWDRLMENLKLNDVDPTKPYATPWRPRPFMRAFAFIPRYLEVNQNICAAVYLRHPVCRPGFAEVPTPFAPEISQLAHSWYLRRG</sequence>
<proteinExistence type="inferred from homology"/>
<protein>
    <recommendedName>
        <fullName evidence="8">RNA-binding S4 domain-containing protein</fullName>
    </recommendedName>
</protein>
<dbReference type="SMART" id="SM00363">
    <property type="entry name" value="S4"/>
    <property type="match status" value="1"/>
</dbReference>
<keyword evidence="10" id="KW-1185">Reference proteome</keyword>
<dbReference type="PANTHER" id="PTHR11831:SF4">
    <property type="entry name" value="SMALL RIBOSOMAL SUBUNIT PROTEIN US4M"/>
    <property type="match status" value="1"/>
</dbReference>
<keyword evidence="5" id="KW-0687">Ribonucleoprotein</keyword>
<keyword evidence="2 6" id="KW-0699">rRNA-binding</keyword>
<comment type="similarity">
    <text evidence="1">Belongs to the universal ribosomal protein uS4 family.</text>
</comment>
<evidence type="ECO:0000256" key="2">
    <source>
        <dbReference type="ARBA" id="ARBA00022730"/>
    </source>
</evidence>
<evidence type="ECO:0000256" key="6">
    <source>
        <dbReference type="PROSITE-ProRule" id="PRU00182"/>
    </source>
</evidence>
<dbReference type="InterPro" id="IPR022801">
    <property type="entry name" value="Ribosomal_uS4"/>
</dbReference>
<name>A0ABR3YV11_9PEZI</name>
<evidence type="ECO:0000256" key="7">
    <source>
        <dbReference type="SAM" id="MobiDB-lite"/>
    </source>
</evidence>
<evidence type="ECO:0000313" key="10">
    <source>
        <dbReference type="Proteomes" id="UP001583186"/>
    </source>
</evidence>
<dbReference type="InterPro" id="IPR002942">
    <property type="entry name" value="S4_RNA-bd"/>
</dbReference>
<dbReference type="CDD" id="cd00165">
    <property type="entry name" value="S4"/>
    <property type="match status" value="1"/>
</dbReference>
<evidence type="ECO:0000259" key="8">
    <source>
        <dbReference type="SMART" id="SM00363"/>
    </source>
</evidence>
<evidence type="ECO:0000256" key="3">
    <source>
        <dbReference type="ARBA" id="ARBA00022884"/>
    </source>
</evidence>
<dbReference type="InterPro" id="IPR036986">
    <property type="entry name" value="S4_RNA-bd_sf"/>
</dbReference>
<comment type="caution">
    <text evidence="9">The sequence shown here is derived from an EMBL/GenBank/DDBJ whole genome shotgun (WGS) entry which is preliminary data.</text>
</comment>
<dbReference type="EMBL" id="JAWCUI010000046">
    <property type="protein sequence ID" value="KAL1892206.1"/>
    <property type="molecule type" value="Genomic_DNA"/>
</dbReference>
<evidence type="ECO:0000256" key="4">
    <source>
        <dbReference type="ARBA" id="ARBA00022980"/>
    </source>
</evidence>
<dbReference type="Gene3D" id="3.10.290.10">
    <property type="entry name" value="RNA-binding S4 domain"/>
    <property type="match status" value="1"/>
</dbReference>
<gene>
    <name evidence="9" type="ORF">Sste5346_007162</name>
</gene>
<dbReference type="Proteomes" id="UP001583186">
    <property type="component" value="Unassembled WGS sequence"/>
</dbReference>
<feature type="region of interest" description="Disordered" evidence="7">
    <location>
        <begin position="206"/>
        <end position="271"/>
    </location>
</feature>
<dbReference type="Pfam" id="PF01479">
    <property type="entry name" value="S4"/>
    <property type="match status" value="1"/>
</dbReference>
<dbReference type="PROSITE" id="PS50889">
    <property type="entry name" value="S4"/>
    <property type="match status" value="1"/>
</dbReference>
<feature type="compositionally biased region" description="Polar residues" evidence="7">
    <location>
        <begin position="256"/>
        <end position="271"/>
    </location>
</feature>